<evidence type="ECO:0000313" key="3">
    <source>
        <dbReference type="EMBL" id="CAF1077823.1"/>
    </source>
</evidence>
<name>A0A814TF52_9BILA</name>
<evidence type="ECO:0000313" key="5">
    <source>
        <dbReference type="EMBL" id="CAF3841320.1"/>
    </source>
</evidence>
<dbReference type="Proteomes" id="UP000681722">
    <property type="component" value="Unassembled WGS sequence"/>
</dbReference>
<dbReference type="OrthoDB" id="269822at2759"/>
<dbReference type="InterPro" id="IPR001192">
    <property type="entry name" value="PI-PLC_fam"/>
</dbReference>
<proteinExistence type="predicted"/>
<feature type="domain" description="C2" evidence="2">
    <location>
        <begin position="101"/>
        <end position="216"/>
    </location>
</feature>
<dbReference type="SUPFAM" id="SSF51695">
    <property type="entry name" value="PLC-like phosphodiesterases"/>
    <property type="match status" value="1"/>
</dbReference>
<dbReference type="GO" id="GO:0005886">
    <property type="term" value="C:plasma membrane"/>
    <property type="evidence" value="ECO:0007669"/>
    <property type="project" value="TreeGrafter"/>
</dbReference>
<dbReference type="InterPro" id="IPR000909">
    <property type="entry name" value="PLipase_C_PInositol-sp_X_dom"/>
</dbReference>
<accession>A0A814TF52</accession>
<gene>
    <name evidence="4" type="ORF">GPM918_LOCUS21660</name>
    <name evidence="3" type="ORF">OVA965_LOCUS18213</name>
    <name evidence="6" type="ORF">SRO942_LOCUS21657</name>
    <name evidence="5" type="ORF">TMI583_LOCUS18225</name>
</gene>
<dbReference type="EMBL" id="CAJOBC010007189">
    <property type="protein sequence ID" value="CAF3924166.1"/>
    <property type="molecule type" value="Genomic_DNA"/>
</dbReference>
<dbReference type="PROSITE" id="PS50004">
    <property type="entry name" value="C2"/>
    <property type="match status" value="1"/>
</dbReference>
<dbReference type="PANTHER" id="PTHR10336">
    <property type="entry name" value="PHOSPHOINOSITIDE-SPECIFIC PHOSPHOLIPASE C FAMILY PROTEIN"/>
    <property type="match status" value="1"/>
</dbReference>
<reference evidence="4" key="1">
    <citation type="submission" date="2021-02" db="EMBL/GenBank/DDBJ databases">
        <authorList>
            <person name="Nowell W R."/>
        </authorList>
    </citation>
    <scope>NUCLEOTIDE SEQUENCE</scope>
</reference>
<dbReference type="GO" id="GO:0006629">
    <property type="term" value="P:lipid metabolic process"/>
    <property type="evidence" value="ECO:0007669"/>
    <property type="project" value="InterPro"/>
</dbReference>
<sequence>MNCRHFLVDCYDGPDGQPRVYHGFTFIKSCPFETIIRAIQPHLFTVSPYPVVLDIENHCTPDQQKEMARILKEILGDKPLQTDTPFILPSPDDLKYKVLIRSPKVVQTTPVTKTLPPQDEQNELFISASERVDYEFSQLLIYLQNVPYRDYAYAKRNCLNPIWDETMIFNISVPELCLVRFVVLDSDVVGSDDILSSFCLPLTTMQIGYRHIHLRKTDDDPTYSTLFVHVNIQNYNDSTKL</sequence>
<dbReference type="InterPro" id="IPR017946">
    <property type="entry name" value="PLC-like_Pdiesterase_TIM-brl"/>
</dbReference>
<evidence type="ECO:0000256" key="1">
    <source>
        <dbReference type="ARBA" id="ARBA00023224"/>
    </source>
</evidence>
<protein>
    <recommendedName>
        <fullName evidence="2">C2 domain-containing protein</fullName>
    </recommendedName>
</protein>
<dbReference type="SUPFAM" id="SSF49562">
    <property type="entry name" value="C2 domain (Calcium/lipid-binding domain, CaLB)"/>
    <property type="match status" value="1"/>
</dbReference>
<dbReference type="GO" id="GO:0004435">
    <property type="term" value="F:phosphatidylinositol-4,5-bisphosphate phospholipase C activity"/>
    <property type="evidence" value="ECO:0007669"/>
    <property type="project" value="TreeGrafter"/>
</dbReference>
<dbReference type="GO" id="GO:0035556">
    <property type="term" value="P:intracellular signal transduction"/>
    <property type="evidence" value="ECO:0007669"/>
    <property type="project" value="InterPro"/>
</dbReference>
<dbReference type="CDD" id="cd00275">
    <property type="entry name" value="C2_PLC_like"/>
    <property type="match status" value="1"/>
</dbReference>
<keyword evidence="1" id="KW-0807">Transducer</keyword>
<dbReference type="InterPro" id="IPR000008">
    <property type="entry name" value="C2_dom"/>
</dbReference>
<dbReference type="SMART" id="SM00239">
    <property type="entry name" value="C2"/>
    <property type="match status" value="1"/>
</dbReference>
<dbReference type="EMBL" id="CAJNOQ010007189">
    <property type="protein sequence ID" value="CAF1160624.1"/>
    <property type="molecule type" value="Genomic_DNA"/>
</dbReference>
<dbReference type="SMART" id="SM00148">
    <property type="entry name" value="PLCXc"/>
    <property type="match status" value="1"/>
</dbReference>
<evidence type="ECO:0000259" key="2">
    <source>
        <dbReference type="PROSITE" id="PS50004"/>
    </source>
</evidence>
<evidence type="ECO:0000313" key="7">
    <source>
        <dbReference type="Proteomes" id="UP000663829"/>
    </source>
</evidence>
<dbReference type="Gene3D" id="3.20.20.190">
    <property type="entry name" value="Phosphatidylinositol (PI) phosphodiesterase"/>
    <property type="match status" value="1"/>
</dbReference>
<dbReference type="EMBL" id="CAJNOK010008979">
    <property type="protein sequence ID" value="CAF1077823.1"/>
    <property type="molecule type" value="Genomic_DNA"/>
</dbReference>
<dbReference type="InterPro" id="IPR035892">
    <property type="entry name" value="C2_domain_sf"/>
</dbReference>
<evidence type="ECO:0000313" key="6">
    <source>
        <dbReference type="EMBL" id="CAF3924166.1"/>
    </source>
</evidence>
<dbReference type="Proteomes" id="UP000663829">
    <property type="component" value="Unassembled WGS sequence"/>
</dbReference>
<dbReference type="Pfam" id="PF00168">
    <property type="entry name" value="C2"/>
    <property type="match status" value="1"/>
</dbReference>
<organism evidence="4 7">
    <name type="scientific">Didymodactylos carnosus</name>
    <dbReference type="NCBI Taxonomy" id="1234261"/>
    <lineage>
        <taxon>Eukaryota</taxon>
        <taxon>Metazoa</taxon>
        <taxon>Spiralia</taxon>
        <taxon>Gnathifera</taxon>
        <taxon>Rotifera</taxon>
        <taxon>Eurotatoria</taxon>
        <taxon>Bdelloidea</taxon>
        <taxon>Philodinida</taxon>
        <taxon>Philodinidae</taxon>
        <taxon>Didymodactylos</taxon>
    </lineage>
</organism>
<comment type="caution">
    <text evidence="4">The sequence shown here is derived from an EMBL/GenBank/DDBJ whole genome shotgun (WGS) entry which is preliminary data.</text>
</comment>
<dbReference type="AlphaFoldDB" id="A0A814TF52"/>
<dbReference type="Proteomes" id="UP000682733">
    <property type="component" value="Unassembled WGS sequence"/>
</dbReference>
<dbReference type="Pfam" id="PF00388">
    <property type="entry name" value="PI-PLC-X"/>
    <property type="match status" value="1"/>
</dbReference>
<dbReference type="EMBL" id="CAJOBA010008995">
    <property type="protein sequence ID" value="CAF3841320.1"/>
    <property type="molecule type" value="Genomic_DNA"/>
</dbReference>
<keyword evidence="7" id="KW-1185">Reference proteome</keyword>
<dbReference type="Proteomes" id="UP000677228">
    <property type="component" value="Unassembled WGS sequence"/>
</dbReference>
<dbReference type="PROSITE" id="PS50007">
    <property type="entry name" value="PIPLC_X_DOMAIN"/>
    <property type="match status" value="1"/>
</dbReference>
<evidence type="ECO:0000313" key="4">
    <source>
        <dbReference type="EMBL" id="CAF1160624.1"/>
    </source>
</evidence>